<dbReference type="EMBL" id="CP063450">
    <property type="protein sequence ID" value="QOW00907.1"/>
    <property type="molecule type" value="Genomic_DNA"/>
</dbReference>
<dbReference type="PANTHER" id="PTHR36834">
    <property type="entry name" value="MEMBRANE PROTEIN-RELATED"/>
    <property type="match status" value="1"/>
</dbReference>
<feature type="transmembrane region" description="Helical" evidence="1">
    <location>
        <begin position="214"/>
        <end position="241"/>
    </location>
</feature>
<feature type="transmembrane region" description="Helical" evidence="1">
    <location>
        <begin position="400"/>
        <end position="418"/>
    </location>
</feature>
<feature type="transmembrane region" description="Helical" evidence="1">
    <location>
        <begin position="128"/>
        <end position="147"/>
    </location>
</feature>
<feature type="transmembrane region" description="Helical" evidence="1">
    <location>
        <begin position="253"/>
        <end position="270"/>
    </location>
</feature>
<protein>
    <submittedName>
        <fullName evidence="3">VanZ family protein</fullName>
    </submittedName>
</protein>
<keyword evidence="1" id="KW-1133">Transmembrane helix</keyword>
<reference evidence="3 4" key="1">
    <citation type="submission" date="2020-10" db="EMBL/GenBank/DDBJ databases">
        <title>Whole genome sequence of oil-degrading bacteria Rhodococcus pyridinivorans strain 5Ap.</title>
        <authorList>
            <person name="Akhremchuk A.E."/>
            <person name="Valentovich L.N."/>
            <person name="Charniauskaya M.I."/>
            <person name="Bukliarevich H.A."/>
            <person name="Titok M.A."/>
        </authorList>
    </citation>
    <scope>NUCLEOTIDE SEQUENCE [LARGE SCALE GENOMIC DNA]</scope>
    <source>
        <strain evidence="3 4">5Ap</strain>
    </source>
</reference>
<feature type="transmembrane region" description="Helical" evidence="1">
    <location>
        <begin position="335"/>
        <end position="356"/>
    </location>
</feature>
<keyword evidence="1" id="KW-0472">Membrane</keyword>
<evidence type="ECO:0000313" key="3">
    <source>
        <dbReference type="EMBL" id="QOW00907.1"/>
    </source>
</evidence>
<feature type="transmembrane region" description="Helical" evidence="1">
    <location>
        <begin position="189"/>
        <end position="207"/>
    </location>
</feature>
<proteinExistence type="predicted"/>
<dbReference type="PANTHER" id="PTHR36834:SF1">
    <property type="entry name" value="INTEGRAL MEMBRANE PROTEIN"/>
    <property type="match status" value="1"/>
</dbReference>
<dbReference type="InterPro" id="IPR006976">
    <property type="entry name" value="VanZ-like"/>
</dbReference>
<evidence type="ECO:0000256" key="1">
    <source>
        <dbReference type="SAM" id="Phobius"/>
    </source>
</evidence>
<name>A0A7M2XSQ7_9NOCA</name>
<dbReference type="Pfam" id="PF04892">
    <property type="entry name" value="VanZ"/>
    <property type="match status" value="1"/>
</dbReference>
<feature type="transmembrane region" description="Helical" evidence="1">
    <location>
        <begin position="302"/>
        <end position="323"/>
    </location>
</feature>
<dbReference type="Proteomes" id="UP000593818">
    <property type="component" value="Chromosome"/>
</dbReference>
<feature type="domain" description="VanZ-like" evidence="2">
    <location>
        <begin position="135"/>
        <end position="269"/>
    </location>
</feature>
<organism evidence="3 4">
    <name type="scientific">Rhodococcus pyridinivorans</name>
    <dbReference type="NCBI Taxonomy" id="103816"/>
    <lineage>
        <taxon>Bacteria</taxon>
        <taxon>Bacillati</taxon>
        <taxon>Actinomycetota</taxon>
        <taxon>Actinomycetes</taxon>
        <taxon>Mycobacteriales</taxon>
        <taxon>Nocardiaceae</taxon>
        <taxon>Rhodococcus</taxon>
    </lineage>
</organism>
<dbReference type="AlphaFoldDB" id="A0A7M2XSQ7"/>
<gene>
    <name evidence="3" type="ORF">INP59_11720</name>
</gene>
<feature type="transmembrane region" description="Helical" evidence="1">
    <location>
        <begin position="368"/>
        <end position="388"/>
    </location>
</feature>
<dbReference type="InterPro" id="IPR053150">
    <property type="entry name" value="Teicoplanin_resist-assoc"/>
</dbReference>
<evidence type="ECO:0000259" key="2">
    <source>
        <dbReference type="Pfam" id="PF04892"/>
    </source>
</evidence>
<keyword evidence="4" id="KW-1185">Reference proteome</keyword>
<accession>A0A7M2XSQ7</accession>
<keyword evidence="1" id="KW-0812">Transmembrane</keyword>
<evidence type="ECO:0000313" key="4">
    <source>
        <dbReference type="Proteomes" id="UP000593818"/>
    </source>
</evidence>
<feature type="transmembrane region" description="Helical" evidence="1">
    <location>
        <begin position="93"/>
        <end position="116"/>
    </location>
</feature>
<sequence>MHRPFLEQPEYRDGHRRQDGAAGLIGHRSRFPSIVGRRCDSATGSLRIVGAEYTAWNSGRTSRSGRSTSARSSVPGIGPSGWQTPLVDSRVELGVIAVFAGLLVGAVLFVPFVALSYRRRGRLSLGRLALFVAALVYFWALWAYTLLPLPDPQTLVCAGTNTDPLAFVDDLWGAWSNIGSPTAFLRDTAVLQLALNVLLFVPLGFFVRALGGRGILVAIAAGFATSLFVELAQLTGMWGAYDCAYRVFDVDDLLTNTVGAALGSLLALVVPRGLSDPSADVDPGAPRPVTVPRRLLAMLCDWLGYTLTTFAVAVAVRAYLIYLADDRATAVEGPVSTIIGGSVTLAVWLLVILTTGRSPGDHVVRLRYVGGSMPVAVSRLLRFLAGIGGYGLLDLLPEEWSILVTIFAGVAVVTALFTRNGRGLPGVLNRQELVDSRALPQPAVEVDSTTRT</sequence>